<dbReference type="GO" id="GO:0005764">
    <property type="term" value="C:lysosome"/>
    <property type="evidence" value="ECO:0007669"/>
    <property type="project" value="TreeGrafter"/>
</dbReference>
<evidence type="ECO:0000256" key="1">
    <source>
        <dbReference type="ARBA" id="ARBA00004071"/>
    </source>
</evidence>
<feature type="domain" description="Glycoside hydrolase family 29 N-terminal" evidence="7">
    <location>
        <begin position="27"/>
        <end position="369"/>
    </location>
</feature>
<dbReference type="InterPro" id="IPR016286">
    <property type="entry name" value="FUC_metazoa-typ"/>
</dbReference>
<reference evidence="8 9" key="1">
    <citation type="submission" date="2009-01" db="EMBL/GenBank/DDBJ databases">
        <authorList>
            <person name="Qin X."/>
            <person name="Bachman B."/>
            <person name="Battles P."/>
            <person name="Bell A."/>
            <person name="Bess C."/>
            <person name="Bickham C."/>
            <person name="Chaboub L."/>
            <person name="Chen D."/>
            <person name="Coyle M."/>
            <person name="Deiros D.R."/>
            <person name="Dinh H."/>
            <person name="Forbes L."/>
            <person name="Fowler G."/>
            <person name="Francisco L."/>
            <person name="Fu Q."/>
            <person name="Gubbala S."/>
            <person name="Hale W."/>
            <person name="Han Y."/>
            <person name="Hemphill L."/>
            <person name="Highlander S.K."/>
            <person name="Hirani K."/>
            <person name="Hogues M."/>
            <person name="Jackson L."/>
            <person name="Jakkamsetti A."/>
            <person name="Javaid M."/>
            <person name="Jiang H."/>
            <person name="Korchina V."/>
            <person name="Kovar C."/>
            <person name="Lara F."/>
            <person name="Lee S."/>
            <person name="Mata R."/>
            <person name="Mathew T."/>
            <person name="Moen C."/>
            <person name="Morales K."/>
            <person name="Munidasa M."/>
            <person name="Nazareth L."/>
            <person name="Ngo R."/>
            <person name="Nguyen L."/>
            <person name="Okwuonu G."/>
            <person name="Ongeri F."/>
            <person name="Patil S."/>
            <person name="Petrosino J."/>
            <person name="Pham C."/>
            <person name="Pham P."/>
            <person name="Pu L.-L."/>
            <person name="Puazo M."/>
            <person name="Raj R."/>
            <person name="Reid J."/>
            <person name="Rouhana J."/>
            <person name="Saada N."/>
            <person name="Shang Y."/>
            <person name="Simmons D."/>
            <person name="Thornton R."/>
            <person name="Warren J."/>
            <person name="Weissenberger G."/>
            <person name="Zhang J."/>
            <person name="Zhang L."/>
            <person name="Zhou C."/>
            <person name="Zhu D."/>
            <person name="Muzny D."/>
            <person name="Worley K."/>
            <person name="Gibbs R."/>
        </authorList>
    </citation>
    <scope>NUCLEOTIDE SEQUENCE [LARGE SCALE GENOMIC DNA]</scope>
    <source>
        <strain evidence="8 9">DSM 15436</strain>
    </source>
</reference>
<evidence type="ECO:0000313" key="9">
    <source>
        <dbReference type="Proteomes" id="UP000010301"/>
    </source>
</evidence>
<dbReference type="PRINTS" id="PR00741">
    <property type="entry name" value="GLHYDRLASE29"/>
</dbReference>
<gene>
    <name evidence="8" type="ORF">HMPREF0044_1113</name>
</gene>
<evidence type="ECO:0000256" key="5">
    <source>
        <dbReference type="ARBA" id="ARBA00022801"/>
    </source>
</evidence>
<evidence type="ECO:0000259" key="7">
    <source>
        <dbReference type="Pfam" id="PF01120"/>
    </source>
</evidence>
<dbReference type="GO" id="GO:0004560">
    <property type="term" value="F:alpha-L-fucosidase activity"/>
    <property type="evidence" value="ECO:0007669"/>
    <property type="project" value="InterPro"/>
</dbReference>
<sequence length="462" mass="52430">MIFIQSERTRMFTFENRVGPVELAAKANYPKREIPEWFKDAKLGFFIHYGLYSVPAWAYQPDGSKYGLEEAYTYHQYAEWYGNTWRINGSPCRKFHEDSYGVGTTYEDFTKLFAPSVENLQATVQLLIDAGAKYIVPTTKHHDGFCLWETDSTDFNCVKRANGVDVVQVITETARAGGAEVGIYFSGALDWHVSDFPPIESDRDIFIYRRNDPAYAKYAANQLEELIEKFAPKLLWNDIDWPDAGKGDDEFSLSKLFERYFASQPEGIINDRWGIPYHEYLTREYTDVSETMFKPWESTRGIAKSFGVNNNESGADFLTIKGLINYFVDVVSKGGNLLLNVGPNADGSLEERQAIIVRGLGAWMAHYGKFIYGSRPWQRFTDEQEANPRYLTLPASHPSPGLAVIICNPNATSYTVPADFPATTATWYVEGNRFEVEVHPGAQLPLPQVESDLPYVLYIPTI</sequence>
<comment type="similarity">
    <text evidence="2">Belongs to the glycosyl hydrolase 29 family.</text>
</comment>
<keyword evidence="4" id="KW-0732">Signal</keyword>
<keyword evidence="5" id="KW-0378">Hydrolase</keyword>
<name>C0W0N5_9ACTO</name>
<protein>
    <recommendedName>
        <fullName evidence="3">alpha-L-fucosidase</fullName>
        <ecNumber evidence="3">3.2.1.51</ecNumber>
    </recommendedName>
</protein>
<dbReference type="InterPro" id="IPR017853">
    <property type="entry name" value="GH"/>
</dbReference>
<evidence type="ECO:0000256" key="3">
    <source>
        <dbReference type="ARBA" id="ARBA00012662"/>
    </source>
</evidence>
<dbReference type="InterPro" id="IPR057739">
    <property type="entry name" value="Glyco_hydro_29_N"/>
</dbReference>
<dbReference type="Proteomes" id="UP000010301">
    <property type="component" value="Unassembled WGS sequence"/>
</dbReference>
<accession>C0W0N5</accession>
<evidence type="ECO:0000313" key="8">
    <source>
        <dbReference type="EMBL" id="EEH64094.1"/>
    </source>
</evidence>
<dbReference type="eggNOG" id="COG3669">
    <property type="taxonomic scope" value="Bacteria"/>
</dbReference>
<evidence type="ECO:0000256" key="2">
    <source>
        <dbReference type="ARBA" id="ARBA00007951"/>
    </source>
</evidence>
<dbReference type="GO" id="GO:0006004">
    <property type="term" value="P:fucose metabolic process"/>
    <property type="evidence" value="ECO:0007669"/>
    <property type="project" value="InterPro"/>
</dbReference>
<dbReference type="STRING" id="525245.HMPREF0044_1113"/>
<dbReference type="SUPFAM" id="SSF51445">
    <property type="entry name" value="(Trans)glycosidases"/>
    <property type="match status" value="1"/>
</dbReference>
<dbReference type="GO" id="GO:0016139">
    <property type="term" value="P:glycoside catabolic process"/>
    <property type="evidence" value="ECO:0007669"/>
    <property type="project" value="TreeGrafter"/>
</dbReference>
<evidence type="ECO:0000256" key="6">
    <source>
        <dbReference type="ARBA" id="ARBA00023295"/>
    </source>
</evidence>
<dbReference type="EC" id="3.2.1.51" evidence="3"/>
<dbReference type="PANTHER" id="PTHR10030">
    <property type="entry name" value="ALPHA-L-FUCOSIDASE"/>
    <property type="match status" value="1"/>
</dbReference>
<dbReference type="HOGENOM" id="CLU_002934_6_2_11"/>
<dbReference type="InterPro" id="IPR000933">
    <property type="entry name" value="Glyco_hydro_29"/>
</dbReference>
<dbReference type="Pfam" id="PF01120">
    <property type="entry name" value="Alpha_L_fucos"/>
    <property type="match status" value="1"/>
</dbReference>
<dbReference type="PANTHER" id="PTHR10030:SF37">
    <property type="entry name" value="ALPHA-L-FUCOSIDASE-RELATED"/>
    <property type="match status" value="1"/>
</dbReference>
<keyword evidence="6" id="KW-0326">Glycosidase</keyword>
<dbReference type="EMBL" id="ACFG01000030">
    <property type="protein sequence ID" value="EEH64094.1"/>
    <property type="molecule type" value="Genomic_DNA"/>
</dbReference>
<proteinExistence type="inferred from homology"/>
<keyword evidence="9" id="KW-1185">Reference proteome</keyword>
<comment type="caution">
    <text evidence="8">The sequence shown here is derived from an EMBL/GenBank/DDBJ whole genome shotgun (WGS) entry which is preliminary data.</text>
</comment>
<dbReference type="AlphaFoldDB" id="C0W0N5"/>
<dbReference type="Gene3D" id="3.20.20.80">
    <property type="entry name" value="Glycosidases"/>
    <property type="match status" value="1"/>
</dbReference>
<organism evidence="8 9">
    <name type="scientific">Gleimia coleocanis DSM 15436</name>
    <dbReference type="NCBI Taxonomy" id="525245"/>
    <lineage>
        <taxon>Bacteria</taxon>
        <taxon>Bacillati</taxon>
        <taxon>Actinomycetota</taxon>
        <taxon>Actinomycetes</taxon>
        <taxon>Actinomycetales</taxon>
        <taxon>Actinomycetaceae</taxon>
        <taxon>Gleimia</taxon>
    </lineage>
</organism>
<comment type="function">
    <text evidence="1">Alpha-L-fucosidase is responsible for hydrolyzing the alpha-1,6-linked fucose joined to the reducing-end N-acetylglucosamine of the carbohydrate moieties of glycoproteins.</text>
</comment>
<evidence type="ECO:0000256" key="4">
    <source>
        <dbReference type="ARBA" id="ARBA00022729"/>
    </source>
</evidence>
<dbReference type="SMART" id="SM00812">
    <property type="entry name" value="Alpha_L_fucos"/>
    <property type="match status" value="1"/>
</dbReference>